<name>A0AAV0BVY3_PHAPC</name>
<dbReference type="Proteomes" id="UP001153365">
    <property type="component" value="Unassembled WGS sequence"/>
</dbReference>
<evidence type="ECO:0000313" key="1">
    <source>
        <dbReference type="EMBL" id="CAH7690839.1"/>
    </source>
</evidence>
<proteinExistence type="predicted"/>
<reference evidence="1" key="1">
    <citation type="submission" date="2022-06" db="EMBL/GenBank/DDBJ databases">
        <authorList>
            <consortium name="SYNGENTA / RWTH Aachen University"/>
        </authorList>
    </citation>
    <scope>NUCLEOTIDE SEQUENCE</scope>
</reference>
<organism evidence="1 2">
    <name type="scientific">Phakopsora pachyrhizi</name>
    <name type="common">Asian soybean rust disease fungus</name>
    <dbReference type="NCBI Taxonomy" id="170000"/>
    <lineage>
        <taxon>Eukaryota</taxon>
        <taxon>Fungi</taxon>
        <taxon>Dikarya</taxon>
        <taxon>Basidiomycota</taxon>
        <taxon>Pucciniomycotina</taxon>
        <taxon>Pucciniomycetes</taxon>
        <taxon>Pucciniales</taxon>
        <taxon>Phakopsoraceae</taxon>
        <taxon>Phakopsora</taxon>
    </lineage>
</organism>
<comment type="caution">
    <text evidence="1">The sequence shown here is derived from an EMBL/GenBank/DDBJ whole genome shotgun (WGS) entry which is preliminary data.</text>
</comment>
<evidence type="ECO:0000313" key="2">
    <source>
        <dbReference type="Proteomes" id="UP001153365"/>
    </source>
</evidence>
<protein>
    <submittedName>
        <fullName evidence="1">Uncharacterized protein</fullName>
    </submittedName>
</protein>
<sequence length="309" mass="35405">MFDRDDPKTMIPPIDCGAKDKDTIQLEISKSLTHGRAPTYIQNPDQLQLLAEPNEDNHKGKLNKNNLIAVTNVTLPFIMPYEDEVDEFNRMTDKMIKEDIEQESLPGSWLRVAVSATTRTREESISKMSNQCPRLDLEDGRIELCVSQPNQGFFCKLTEKYPGEICDWLNLIYESLKDQSVDREKAASKLENDNGNDVIEWDKRLINKKLRVEEAMVLIIQRAGKSIKWGKELNGSKYISDMRMIRKLFEMAMVIEPIPTILKASSNEDVKKPNMKSEIGIQGWGWSIKVIDNKSNELDAAEEENEKII</sequence>
<dbReference type="EMBL" id="CALTRL010006412">
    <property type="protein sequence ID" value="CAH7690839.1"/>
    <property type="molecule type" value="Genomic_DNA"/>
</dbReference>
<accession>A0AAV0BVY3</accession>
<dbReference type="AlphaFoldDB" id="A0AAV0BVY3"/>
<keyword evidence="2" id="KW-1185">Reference proteome</keyword>
<gene>
    <name evidence="1" type="ORF">PPACK8108_LOCUS26306</name>
</gene>